<dbReference type="SUPFAM" id="SSF53271">
    <property type="entry name" value="PRTase-like"/>
    <property type="match status" value="1"/>
</dbReference>
<comment type="caution">
    <text evidence="7">Lacks conserved residue(s) required for the propagation of feature annotation.</text>
</comment>
<evidence type="ECO:0000256" key="1">
    <source>
        <dbReference type="ARBA" id="ARBA00004889"/>
    </source>
</evidence>
<dbReference type="AlphaFoldDB" id="A0A1H7BIS7"/>
<evidence type="ECO:0000256" key="4">
    <source>
        <dbReference type="ARBA" id="ARBA00022679"/>
    </source>
</evidence>
<reference evidence="10" key="1">
    <citation type="submission" date="2016-10" db="EMBL/GenBank/DDBJ databases">
        <authorList>
            <person name="Varghese N."/>
            <person name="Submissions S."/>
        </authorList>
    </citation>
    <scope>NUCLEOTIDE SEQUENCE [LARGE SCALE GENOMIC DNA]</scope>
    <source>
        <strain evidence="10">CGMCC 1.10218</strain>
    </source>
</reference>
<proteinExistence type="inferred from homology"/>
<keyword evidence="6 7" id="KW-0665">Pyrimidine biosynthesis</keyword>
<dbReference type="Proteomes" id="UP000199223">
    <property type="component" value="Unassembled WGS sequence"/>
</dbReference>
<feature type="binding site" evidence="7">
    <location>
        <position position="136"/>
    </location>
    <ligand>
        <name>orotate</name>
        <dbReference type="ChEBI" id="CHEBI:30839"/>
    </ligand>
</feature>
<dbReference type="EMBL" id="FNZA01000018">
    <property type="protein sequence ID" value="SEJ77126.1"/>
    <property type="molecule type" value="Genomic_DNA"/>
</dbReference>
<keyword evidence="5 7" id="KW-0460">Magnesium</keyword>
<name>A0A1H7BIS7_9DEIO</name>
<evidence type="ECO:0000313" key="9">
    <source>
        <dbReference type="EMBL" id="SEJ77126.1"/>
    </source>
</evidence>
<dbReference type="CDD" id="cd06223">
    <property type="entry name" value="PRTases_typeI"/>
    <property type="match status" value="1"/>
</dbReference>
<dbReference type="UniPathway" id="UPA00070">
    <property type="reaction ID" value="UER00119"/>
</dbReference>
<feature type="domain" description="Phosphoribosyltransferase" evidence="8">
    <location>
        <begin position="46"/>
        <end position="193"/>
    </location>
</feature>
<organism evidence="9 10">
    <name type="scientific">Deinococcus reticulitermitis</name>
    <dbReference type="NCBI Taxonomy" id="856736"/>
    <lineage>
        <taxon>Bacteria</taxon>
        <taxon>Thermotogati</taxon>
        <taxon>Deinococcota</taxon>
        <taxon>Deinococci</taxon>
        <taxon>Deinococcales</taxon>
        <taxon>Deinococcaceae</taxon>
        <taxon>Deinococcus</taxon>
    </lineage>
</organism>
<dbReference type="PANTHER" id="PTHR19278:SF9">
    <property type="entry name" value="URIDINE 5'-MONOPHOSPHATE SYNTHASE"/>
    <property type="match status" value="1"/>
</dbReference>
<protein>
    <recommendedName>
        <fullName evidence="2 7">Orotate phosphoribosyltransferase</fullName>
        <shortName evidence="7">OPRT</shortName>
        <shortName evidence="7">OPRTase</shortName>
        <ecNumber evidence="2 7">2.4.2.10</ecNumber>
    </recommendedName>
</protein>
<keyword evidence="4 7" id="KW-0808">Transferase</keyword>
<evidence type="ECO:0000256" key="6">
    <source>
        <dbReference type="ARBA" id="ARBA00022975"/>
    </source>
</evidence>
<comment type="pathway">
    <text evidence="1 7">Pyrimidine metabolism; UMP biosynthesis via de novo pathway; UMP from orotate: step 1/2.</text>
</comment>
<comment type="subunit">
    <text evidence="7">Homodimer.</text>
</comment>
<dbReference type="Gene3D" id="3.40.50.2020">
    <property type="match status" value="1"/>
</dbReference>
<evidence type="ECO:0000313" key="10">
    <source>
        <dbReference type="Proteomes" id="UP000199223"/>
    </source>
</evidence>
<comment type="cofactor">
    <cofactor evidence="7">
        <name>Mg(2+)</name>
        <dbReference type="ChEBI" id="CHEBI:18420"/>
    </cofactor>
</comment>
<dbReference type="InterPro" id="IPR023031">
    <property type="entry name" value="OPRT"/>
</dbReference>
<evidence type="ECO:0000256" key="7">
    <source>
        <dbReference type="HAMAP-Rule" id="MF_01208"/>
    </source>
</evidence>
<sequence length="204" mass="22154">MSEGLPSPPPEDMPDVLELYRQAGAFHEGRFLLASGRQSPYFLQSTTLLQHPQALVQLGGAMARRILAAGLAPDLIVGPAMGGVTLAYEVARQLSETLPQVRAIFAEKDGSGGMKLREAFTVTSQETFVAVEDVLTTGGSLLRAVRAVEAQGARCLGLCCIIDRRRETGPLQGYPLMSLQELYFDTYAAHELPDWLAARPLREI</sequence>
<evidence type="ECO:0000259" key="8">
    <source>
        <dbReference type="Pfam" id="PF00156"/>
    </source>
</evidence>
<evidence type="ECO:0000256" key="2">
    <source>
        <dbReference type="ARBA" id="ARBA00011971"/>
    </source>
</evidence>
<dbReference type="InterPro" id="IPR029057">
    <property type="entry name" value="PRTase-like"/>
</dbReference>
<accession>A0A1H7BIS7</accession>
<dbReference type="GO" id="GO:0004588">
    <property type="term" value="F:orotate phosphoribosyltransferase activity"/>
    <property type="evidence" value="ECO:0007669"/>
    <property type="project" value="UniProtKB-UniRule"/>
</dbReference>
<dbReference type="EC" id="2.4.2.10" evidence="2 7"/>
<dbReference type="PANTHER" id="PTHR19278">
    <property type="entry name" value="OROTATE PHOSPHORIBOSYLTRANSFERASE"/>
    <property type="match status" value="1"/>
</dbReference>
<comment type="function">
    <text evidence="7">Catalyzes the transfer of a ribosyl phosphate group from 5-phosphoribose 1-diphosphate to orotate, leading to the formation of orotidine monophosphate (OMP).</text>
</comment>
<comment type="similarity">
    <text evidence="7">Belongs to the purine/pyrimidine phosphoribosyltransferase family. PyrE subfamily.</text>
</comment>
<evidence type="ECO:0000256" key="5">
    <source>
        <dbReference type="ARBA" id="ARBA00022842"/>
    </source>
</evidence>
<dbReference type="STRING" id="856736.SAMN04488058_11818"/>
<dbReference type="NCBIfam" id="TIGR01367">
    <property type="entry name" value="pyrE_Therm"/>
    <property type="match status" value="1"/>
</dbReference>
<dbReference type="GO" id="GO:0019856">
    <property type="term" value="P:pyrimidine nucleobase biosynthetic process"/>
    <property type="evidence" value="ECO:0007669"/>
    <property type="project" value="InterPro"/>
</dbReference>
<keyword evidence="3 7" id="KW-0328">Glycosyltransferase</keyword>
<evidence type="ECO:0000256" key="3">
    <source>
        <dbReference type="ARBA" id="ARBA00022676"/>
    </source>
</evidence>
<dbReference type="HAMAP" id="MF_01208">
    <property type="entry name" value="PyrE"/>
    <property type="match status" value="1"/>
</dbReference>
<dbReference type="InterPro" id="IPR000836">
    <property type="entry name" value="PRTase_dom"/>
</dbReference>
<comment type="catalytic activity">
    <reaction evidence="7">
        <text>orotidine 5'-phosphate + diphosphate = orotate + 5-phospho-alpha-D-ribose 1-diphosphate</text>
        <dbReference type="Rhea" id="RHEA:10380"/>
        <dbReference type="ChEBI" id="CHEBI:30839"/>
        <dbReference type="ChEBI" id="CHEBI:33019"/>
        <dbReference type="ChEBI" id="CHEBI:57538"/>
        <dbReference type="ChEBI" id="CHEBI:58017"/>
        <dbReference type="EC" id="2.4.2.10"/>
    </reaction>
</comment>
<dbReference type="InterPro" id="IPR006273">
    <property type="entry name" value="Orotate_PRibTrfase_bac"/>
</dbReference>
<feature type="binding site" description="in other chain" evidence="7">
    <location>
        <begin position="132"/>
        <end position="140"/>
    </location>
    <ligand>
        <name>5-phospho-alpha-D-ribose 1-diphosphate</name>
        <dbReference type="ChEBI" id="CHEBI:58017"/>
        <note>ligand shared between dimeric partners</note>
    </ligand>
</feature>
<keyword evidence="10" id="KW-1185">Reference proteome</keyword>
<feature type="binding site" description="in other chain" evidence="7">
    <location>
        <position position="108"/>
    </location>
    <ligand>
        <name>5-phospho-alpha-D-ribose 1-diphosphate</name>
        <dbReference type="ChEBI" id="CHEBI:58017"/>
        <note>ligand shared between dimeric partners</note>
    </ligand>
</feature>
<feature type="binding site" evidence="7">
    <location>
        <position position="164"/>
    </location>
    <ligand>
        <name>orotate</name>
        <dbReference type="ChEBI" id="CHEBI:30839"/>
    </ligand>
</feature>
<gene>
    <name evidence="7" type="primary">pyrE</name>
    <name evidence="9" type="ORF">SAMN04488058_11818</name>
</gene>
<dbReference type="GO" id="GO:0000287">
    <property type="term" value="F:magnesium ion binding"/>
    <property type="evidence" value="ECO:0007669"/>
    <property type="project" value="UniProtKB-UniRule"/>
</dbReference>
<dbReference type="Pfam" id="PF00156">
    <property type="entry name" value="Pribosyltran"/>
    <property type="match status" value="1"/>
</dbReference>
<dbReference type="GO" id="GO:0044205">
    <property type="term" value="P:'de novo' UMP biosynthetic process"/>
    <property type="evidence" value="ECO:0007669"/>
    <property type="project" value="UniProtKB-UniRule"/>
</dbReference>
<dbReference type="RefSeq" id="WP_245745506.1">
    <property type="nucleotide sequence ID" value="NZ_FNZA01000018.1"/>
</dbReference>